<dbReference type="SUPFAM" id="SSF48208">
    <property type="entry name" value="Six-hairpin glycosidases"/>
    <property type="match status" value="1"/>
</dbReference>
<evidence type="ECO:0000313" key="4">
    <source>
        <dbReference type="Proteomes" id="UP000002420"/>
    </source>
</evidence>
<dbReference type="InterPro" id="IPR012341">
    <property type="entry name" value="6hp_glycosidase-like_sf"/>
</dbReference>
<keyword evidence="3" id="KW-0378">Hydrolase</keyword>
<evidence type="ECO:0000259" key="1">
    <source>
        <dbReference type="Pfam" id="PF00723"/>
    </source>
</evidence>
<dbReference type="STRING" id="398767.Glov_1816"/>
<dbReference type="InterPro" id="IPR008928">
    <property type="entry name" value="6-hairpin_glycosidase_sf"/>
</dbReference>
<organism evidence="3 4">
    <name type="scientific">Trichlorobacter lovleyi (strain ATCC BAA-1151 / DSM 17278 / SZ)</name>
    <name type="common">Geobacter lovleyi</name>
    <dbReference type="NCBI Taxonomy" id="398767"/>
    <lineage>
        <taxon>Bacteria</taxon>
        <taxon>Pseudomonadati</taxon>
        <taxon>Thermodesulfobacteriota</taxon>
        <taxon>Desulfuromonadia</taxon>
        <taxon>Geobacterales</taxon>
        <taxon>Geobacteraceae</taxon>
        <taxon>Trichlorobacter</taxon>
    </lineage>
</organism>
<dbReference type="InterPro" id="IPR011613">
    <property type="entry name" value="GH15-like"/>
</dbReference>
<dbReference type="GO" id="GO:0004553">
    <property type="term" value="F:hydrolase activity, hydrolyzing O-glycosyl compounds"/>
    <property type="evidence" value="ECO:0007669"/>
    <property type="project" value="TreeGrafter"/>
</dbReference>
<sequence>MQNSIDLGLIGNGAIGALIDEQAEIVWCCMPRLDADPVFCSLLKEHTDQDGYGYCTVELVEQISIEQQYLPNTAVLVTRMTDAGGGVIEIIDFAPRFRQFGRMFTPVMLIRQIRRLQGSPRIRLVVRPAGDYGRERCPITYGSHHIRYTSPTWTLRLTTDASITMLLEELPFFLDDNVTLIFGADETIPSSIGDLARRFQDETVAYWHEWVRDLGIPFEWQDEVIRAAITLKLNTYDDTGAIIAAMTTSIPEAANTVRNWDYRFCWLRDSYFVVNALNRLGATKTMERYLAYLANISASAPGGRLQPVYAIDGKARLEEQLVTTLPGYRGMGPVRRGNQAFEQIQHDVYGSAILAVTHIFFDRRLLRCGDTALFQRLEPLGETALQVYDQPDAGLWELRGSARVHTFSSVMCWAACDRLALIANQLNLQDRATYWRTKADQMYTVIYSRAWNEEKQAFTASFEGDSMDASLLLLHDVGFLSAEDPCFASTVTAIEKELKRGDYVYRYVEADDFGKPENAFIVCTFWYIHALAALGRMDEARSLFENLLKKRNRLGLLAEHIDPRTGEQWGNFVQTYSMVGLINSAIRLSKRWDSAF</sequence>
<name>B3EBD8_TRIL1</name>
<protein>
    <submittedName>
        <fullName evidence="3">Glycoside hydrolase 15-related</fullName>
    </submittedName>
</protein>
<dbReference type="Pfam" id="PF19291">
    <property type="entry name" value="TREH_N"/>
    <property type="match status" value="1"/>
</dbReference>
<evidence type="ECO:0000313" key="3">
    <source>
        <dbReference type="EMBL" id="ACD95532.1"/>
    </source>
</evidence>
<dbReference type="PANTHER" id="PTHR31616">
    <property type="entry name" value="TREHALASE"/>
    <property type="match status" value="1"/>
</dbReference>
<accession>B3EBD8</accession>
<dbReference type="AlphaFoldDB" id="B3EBD8"/>
<keyword evidence="4" id="KW-1185">Reference proteome</keyword>
<dbReference type="KEGG" id="glo:Glov_1816"/>
<dbReference type="eggNOG" id="COG3387">
    <property type="taxonomic scope" value="Bacteria"/>
</dbReference>
<reference evidence="3 4" key="1">
    <citation type="submission" date="2008-05" db="EMBL/GenBank/DDBJ databases">
        <title>Complete sequence of chromosome of Geobacter lovleyi SZ.</title>
        <authorList>
            <consortium name="US DOE Joint Genome Institute"/>
            <person name="Lucas S."/>
            <person name="Copeland A."/>
            <person name="Lapidus A."/>
            <person name="Glavina del Rio T."/>
            <person name="Dalin E."/>
            <person name="Tice H."/>
            <person name="Bruce D."/>
            <person name="Goodwin L."/>
            <person name="Pitluck S."/>
            <person name="Chertkov O."/>
            <person name="Meincke L."/>
            <person name="Brettin T."/>
            <person name="Detter J.C."/>
            <person name="Han C."/>
            <person name="Tapia R."/>
            <person name="Kuske C.R."/>
            <person name="Schmutz J."/>
            <person name="Larimer F."/>
            <person name="Land M."/>
            <person name="Hauser L."/>
            <person name="Kyrpides N."/>
            <person name="Mikhailova N."/>
            <person name="Sung Y."/>
            <person name="Fletcher K.E."/>
            <person name="Ritalahti K.M."/>
            <person name="Loeffler F.E."/>
            <person name="Richardson P."/>
        </authorList>
    </citation>
    <scope>NUCLEOTIDE SEQUENCE [LARGE SCALE GENOMIC DNA]</scope>
    <source>
        <strain evidence="4">ATCC BAA-1151 / DSM 17278 / SZ</strain>
    </source>
</reference>
<gene>
    <name evidence="3" type="ordered locus">Glov_1816</name>
</gene>
<dbReference type="RefSeq" id="WP_012469871.1">
    <property type="nucleotide sequence ID" value="NC_010814.1"/>
</dbReference>
<feature type="domain" description="Trehalase-like N-terminal" evidence="2">
    <location>
        <begin position="7"/>
        <end position="139"/>
    </location>
</feature>
<dbReference type="PANTHER" id="PTHR31616:SF0">
    <property type="entry name" value="GLUCAN 1,4-ALPHA-GLUCOSIDASE"/>
    <property type="match status" value="1"/>
</dbReference>
<feature type="domain" description="GH15-like" evidence="1">
    <location>
        <begin position="223"/>
        <end position="584"/>
    </location>
</feature>
<proteinExistence type="predicted"/>
<evidence type="ECO:0000259" key="2">
    <source>
        <dbReference type="Pfam" id="PF19291"/>
    </source>
</evidence>
<dbReference type="GO" id="GO:0005975">
    <property type="term" value="P:carbohydrate metabolic process"/>
    <property type="evidence" value="ECO:0007669"/>
    <property type="project" value="InterPro"/>
</dbReference>
<dbReference type="InterPro" id="IPR045582">
    <property type="entry name" value="Trehalase-like_N"/>
</dbReference>
<dbReference type="Pfam" id="PF00723">
    <property type="entry name" value="Glyco_hydro_15"/>
    <property type="match status" value="1"/>
</dbReference>
<dbReference type="OrthoDB" id="3902805at2"/>
<dbReference type="CAZy" id="GH15">
    <property type="family name" value="Glycoside Hydrolase Family 15"/>
</dbReference>
<dbReference type="Proteomes" id="UP000002420">
    <property type="component" value="Chromosome"/>
</dbReference>
<dbReference type="Gene3D" id="1.50.10.10">
    <property type="match status" value="1"/>
</dbReference>
<dbReference type="EMBL" id="CP001089">
    <property type="protein sequence ID" value="ACD95532.1"/>
    <property type="molecule type" value="Genomic_DNA"/>
</dbReference>
<dbReference type="HOGENOM" id="CLU_010399_3_1_7"/>